<gene>
    <name evidence="2" type="ordered locus">Nhal_3750</name>
</gene>
<protein>
    <recommendedName>
        <fullName evidence="1">AbiEi antitoxin N-terminal domain-containing protein</fullName>
    </recommendedName>
</protein>
<evidence type="ECO:0000313" key="2">
    <source>
        <dbReference type="EMBL" id="ADE16766.1"/>
    </source>
</evidence>
<dbReference type="Pfam" id="PF13338">
    <property type="entry name" value="AbiEi_4"/>
    <property type="match status" value="1"/>
</dbReference>
<proteinExistence type="predicted"/>
<dbReference type="EMBL" id="CP001798">
    <property type="protein sequence ID" value="ADE16766.1"/>
    <property type="molecule type" value="Genomic_DNA"/>
</dbReference>
<dbReference type="AlphaFoldDB" id="D5C2U1"/>
<reference evidence="3" key="1">
    <citation type="submission" date="2010-04" db="EMBL/GenBank/DDBJ databases">
        <title>Complete genome sequence of Nitrosococcus halophilus Nc4, a salt-adapted, aerobic obligate ammonia-oxidizing sulfur purple bacterium.</title>
        <authorList>
            <consortium name="US DOE Joint Genome Institute"/>
            <person name="Campbell M.A."/>
            <person name="Malfatti S.A."/>
            <person name="Chain P.S.G."/>
            <person name="Heidelberg J.F."/>
            <person name="Ward B.B."/>
            <person name="Klotz M.G."/>
        </authorList>
    </citation>
    <scope>NUCLEOTIDE SEQUENCE [LARGE SCALE GENOMIC DNA]</scope>
    <source>
        <strain evidence="3">Nc4</strain>
    </source>
</reference>
<sequence>MTQETTANKGSIDAAIHLFSCHGGVLCTRDALRLGIHPRTLYAMRDAGLLERLSRGLYRLADLPPLGNPDLVAVALKVPGGVICLISALDYHELTTQIPHEVYLALPRGAEPPRLEHPPLRVFWVGGKAFTEGVETHEVDGVPVRIYGAEKTLADSFKYRNKIGLDTAIEALRRYVRCGRTRIDMLMAYARICRVEKVIRPYLEALL</sequence>
<dbReference type="KEGG" id="nhl:Nhal_3750"/>
<organism evidence="2 3">
    <name type="scientific">Nitrosococcus halophilus (strain Nc4)</name>
    <dbReference type="NCBI Taxonomy" id="472759"/>
    <lineage>
        <taxon>Bacteria</taxon>
        <taxon>Pseudomonadati</taxon>
        <taxon>Pseudomonadota</taxon>
        <taxon>Gammaproteobacteria</taxon>
        <taxon>Chromatiales</taxon>
        <taxon>Chromatiaceae</taxon>
        <taxon>Nitrosococcus</taxon>
    </lineage>
</organism>
<dbReference type="eggNOG" id="COG5340">
    <property type="taxonomic scope" value="Bacteria"/>
</dbReference>
<evidence type="ECO:0000259" key="1">
    <source>
        <dbReference type="Pfam" id="PF13338"/>
    </source>
</evidence>
<dbReference type="Proteomes" id="UP000001844">
    <property type="component" value="Chromosome"/>
</dbReference>
<keyword evidence="3" id="KW-1185">Reference proteome</keyword>
<dbReference type="RefSeq" id="WP_013034615.1">
    <property type="nucleotide sequence ID" value="NC_013960.1"/>
</dbReference>
<dbReference type="InterPro" id="IPR025159">
    <property type="entry name" value="AbiEi_N"/>
</dbReference>
<dbReference type="HOGENOM" id="CLU_089333_0_1_6"/>
<evidence type="ECO:0000313" key="3">
    <source>
        <dbReference type="Proteomes" id="UP000001844"/>
    </source>
</evidence>
<feature type="domain" description="AbiEi antitoxin N-terminal" evidence="1">
    <location>
        <begin position="17"/>
        <end position="61"/>
    </location>
</feature>
<accession>D5C2U1</accession>
<name>D5C2U1_NITHN</name>
<dbReference type="OrthoDB" id="9789781at2"/>